<sequence>MVGMSNTYCPCLTSDFFRTSETTISFSASRSGEDL</sequence>
<dbReference type="EMBL" id="GGEC01073299">
    <property type="protein sequence ID" value="MBX53783.1"/>
    <property type="molecule type" value="Transcribed_RNA"/>
</dbReference>
<proteinExistence type="predicted"/>
<evidence type="ECO:0000313" key="1">
    <source>
        <dbReference type="EMBL" id="MBX53783.1"/>
    </source>
</evidence>
<name>A0A2P2PGA7_RHIMU</name>
<accession>A0A2P2PGA7</accession>
<reference evidence="1" key="1">
    <citation type="submission" date="2018-02" db="EMBL/GenBank/DDBJ databases">
        <title>Rhizophora mucronata_Transcriptome.</title>
        <authorList>
            <person name="Meera S.P."/>
            <person name="Sreeshan A."/>
            <person name="Augustine A."/>
        </authorList>
    </citation>
    <scope>NUCLEOTIDE SEQUENCE</scope>
    <source>
        <tissue evidence="1">Leaf</tissue>
    </source>
</reference>
<dbReference type="AlphaFoldDB" id="A0A2P2PGA7"/>
<protein>
    <submittedName>
        <fullName evidence="1">Uncharacterized protein</fullName>
    </submittedName>
</protein>
<organism evidence="1">
    <name type="scientific">Rhizophora mucronata</name>
    <name type="common">Asiatic mangrove</name>
    <dbReference type="NCBI Taxonomy" id="61149"/>
    <lineage>
        <taxon>Eukaryota</taxon>
        <taxon>Viridiplantae</taxon>
        <taxon>Streptophyta</taxon>
        <taxon>Embryophyta</taxon>
        <taxon>Tracheophyta</taxon>
        <taxon>Spermatophyta</taxon>
        <taxon>Magnoliopsida</taxon>
        <taxon>eudicotyledons</taxon>
        <taxon>Gunneridae</taxon>
        <taxon>Pentapetalae</taxon>
        <taxon>rosids</taxon>
        <taxon>fabids</taxon>
        <taxon>Malpighiales</taxon>
        <taxon>Rhizophoraceae</taxon>
        <taxon>Rhizophora</taxon>
    </lineage>
</organism>